<dbReference type="Gene3D" id="1.25.10.10">
    <property type="entry name" value="Leucine-rich Repeat Variant"/>
    <property type="match status" value="1"/>
</dbReference>
<feature type="region of interest" description="Disordered" evidence="1">
    <location>
        <begin position="149"/>
        <end position="172"/>
    </location>
</feature>
<dbReference type="AlphaFoldDB" id="A0AAV5L599"/>
<gene>
    <name evidence="3" type="ORF">SLEP1_g40837</name>
</gene>
<dbReference type="SUPFAM" id="SSF48371">
    <property type="entry name" value="ARM repeat"/>
    <property type="match status" value="1"/>
</dbReference>
<dbReference type="InterPro" id="IPR016024">
    <property type="entry name" value="ARM-type_fold"/>
</dbReference>
<dbReference type="InterPro" id="IPR011989">
    <property type="entry name" value="ARM-like"/>
</dbReference>
<organism evidence="3 4">
    <name type="scientific">Rubroshorea leprosula</name>
    <dbReference type="NCBI Taxonomy" id="152421"/>
    <lineage>
        <taxon>Eukaryota</taxon>
        <taxon>Viridiplantae</taxon>
        <taxon>Streptophyta</taxon>
        <taxon>Embryophyta</taxon>
        <taxon>Tracheophyta</taxon>
        <taxon>Spermatophyta</taxon>
        <taxon>Magnoliopsida</taxon>
        <taxon>eudicotyledons</taxon>
        <taxon>Gunneridae</taxon>
        <taxon>Pentapetalae</taxon>
        <taxon>rosids</taxon>
        <taxon>malvids</taxon>
        <taxon>Malvales</taxon>
        <taxon>Dipterocarpaceae</taxon>
        <taxon>Rubroshorea</taxon>
    </lineage>
</organism>
<protein>
    <recommendedName>
        <fullName evidence="2">DUF7792 domain-containing protein</fullName>
    </recommendedName>
</protein>
<comment type="caution">
    <text evidence="3">The sequence shown here is derived from an EMBL/GenBank/DDBJ whole genome shotgun (WGS) entry which is preliminary data.</text>
</comment>
<feature type="domain" description="DUF7792" evidence="2">
    <location>
        <begin position="8"/>
        <end position="123"/>
    </location>
</feature>
<dbReference type="Pfam" id="PF25055">
    <property type="entry name" value="DUF7792"/>
    <property type="match status" value="1"/>
</dbReference>
<proteinExistence type="predicted"/>
<evidence type="ECO:0000256" key="1">
    <source>
        <dbReference type="SAM" id="MobiDB-lite"/>
    </source>
</evidence>
<dbReference type="InterPro" id="IPR056694">
    <property type="entry name" value="DUF7792"/>
</dbReference>
<keyword evidence="4" id="KW-1185">Reference proteome</keyword>
<evidence type="ECO:0000313" key="4">
    <source>
        <dbReference type="Proteomes" id="UP001054252"/>
    </source>
</evidence>
<evidence type="ECO:0000259" key="2">
    <source>
        <dbReference type="Pfam" id="PF25055"/>
    </source>
</evidence>
<dbReference type="Proteomes" id="UP001054252">
    <property type="component" value="Unassembled WGS sequence"/>
</dbReference>
<evidence type="ECO:0000313" key="3">
    <source>
        <dbReference type="EMBL" id="GKV32220.1"/>
    </source>
</evidence>
<dbReference type="EMBL" id="BPVZ01000094">
    <property type="protein sequence ID" value="GKV32220.1"/>
    <property type="molecule type" value="Genomic_DNA"/>
</dbReference>
<sequence>MRLWWRIQISMAERVSSAVEEANSFREECQRVVCLVGVGRLKRMLQHLIDYIAAAHTLYDRLIVCVVAEVSKNLERALTLIRMCKRWTLLCPFVIDNFTTEFSRIFTLLESSIANLDWLLGLFDPYIGCATGDWNLSLSLPPIESMIRKREEQENHRGRRRNPSSGKASQRYIPPRGANCGAASALYILSDDQERVRAVMTGSGIPAIVHLLRASRIGVQTNLPVVRAVIDELLSVIKESEGPELQTLAVRSIGSLARNFPAGDIRVIESLVAQIRNKHSEVALEAVIALQKFVCEDNFLRSEHSQSIIKLNGVVALKRLIGKASQQAKVLLGYLYDSQTLQRYLCTDMEEKIGNARWTDMTPGNPANVFENLTISKASSIGSNMETKWPMPKSKTKFPNDLLRFAPVIGPCSCTCCGLLFILAGLNFIPNIQELSSWFSSSFATGPYGEYILKIVWRGISFEMLISW</sequence>
<dbReference type="PANTHER" id="PTHR46168:SF1">
    <property type="entry name" value="ARMADILLO REPEAT ONLY 4"/>
    <property type="match status" value="1"/>
</dbReference>
<accession>A0AAV5L599</accession>
<name>A0AAV5L599_9ROSI</name>
<reference evidence="3 4" key="1">
    <citation type="journal article" date="2021" name="Commun. Biol.">
        <title>The genome of Shorea leprosula (Dipterocarpaceae) highlights the ecological relevance of drought in aseasonal tropical rainforests.</title>
        <authorList>
            <person name="Ng K.K.S."/>
            <person name="Kobayashi M.J."/>
            <person name="Fawcett J.A."/>
            <person name="Hatakeyama M."/>
            <person name="Paape T."/>
            <person name="Ng C.H."/>
            <person name="Ang C.C."/>
            <person name="Tnah L.H."/>
            <person name="Lee C.T."/>
            <person name="Nishiyama T."/>
            <person name="Sese J."/>
            <person name="O'Brien M.J."/>
            <person name="Copetti D."/>
            <person name="Mohd Noor M.I."/>
            <person name="Ong R.C."/>
            <person name="Putra M."/>
            <person name="Sireger I.Z."/>
            <person name="Indrioko S."/>
            <person name="Kosugi Y."/>
            <person name="Izuno A."/>
            <person name="Isagi Y."/>
            <person name="Lee S.L."/>
            <person name="Shimizu K.K."/>
        </authorList>
    </citation>
    <scope>NUCLEOTIDE SEQUENCE [LARGE SCALE GENOMIC DNA]</scope>
    <source>
        <strain evidence="3">214</strain>
    </source>
</reference>
<dbReference type="PANTHER" id="PTHR46168">
    <property type="entry name" value="ARMADILLO REPEAT ONLY 4"/>
    <property type="match status" value="1"/>
</dbReference>